<dbReference type="EMBL" id="LAZR01051350">
    <property type="protein sequence ID" value="KKK85351.1"/>
    <property type="molecule type" value="Genomic_DNA"/>
</dbReference>
<evidence type="ECO:0000313" key="1">
    <source>
        <dbReference type="EMBL" id="KKK85351.1"/>
    </source>
</evidence>
<organism evidence="1">
    <name type="scientific">marine sediment metagenome</name>
    <dbReference type="NCBI Taxonomy" id="412755"/>
    <lineage>
        <taxon>unclassified sequences</taxon>
        <taxon>metagenomes</taxon>
        <taxon>ecological metagenomes</taxon>
    </lineage>
</organism>
<accession>A0A0F9BLV5</accession>
<evidence type="ECO:0008006" key="2">
    <source>
        <dbReference type="Google" id="ProtNLM"/>
    </source>
</evidence>
<feature type="non-terminal residue" evidence="1">
    <location>
        <position position="252"/>
    </location>
</feature>
<protein>
    <recommendedName>
        <fullName evidence="2">DUF4159 domain-containing protein</fullName>
    </recommendedName>
</protein>
<dbReference type="SUPFAM" id="SSF52317">
    <property type="entry name" value="Class I glutamine amidotransferase-like"/>
    <property type="match status" value="1"/>
</dbReference>
<name>A0A0F9BLV5_9ZZZZ</name>
<proteinExistence type="predicted"/>
<gene>
    <name evidence="1" type="ORF">LCGC14_2774180</name>
</gene>
<dbReference type="AlphaFoldDB" id="A0A0F9BLV5"/>
<sequence length="252" mass="28243">MKKYSVTIVLILFASHLSAQPTNSFPVYAGLLKIPNYEDSVSGNIEFLALKRIFDIQGIPYQIIINPTEISSFPTIFTAGSLLDSKIDTQIINLLYDYVEGGGVVVSTGQIGKHFYPLFGVTHYTPSRKRYRMHFSGTDQALKYINRPQESTISLGNGEEHLYDEVIWTHGYRVSKGTKPLAVFDDGSVAFCGSRYGRGKTYLLGVTYTDTVLLPQLGKDYEAQRKYFNAFEPSADVIMLILKAIYQAHTKP</sequence>
<comment type="caution">
    <text evidence="1">The sequence shown here is derived from an EMBL/GenBank/DDBJ whole genome shotgun (WGS) entry which is preliminary data.</text>
</comment>
<reference evidence="1" key="1">
    <citation type="journal article" date="2015" name="Nature">
        <title>Complex archaea that bridge the gap between prokaryotes and eukaryotes.</title>
        <authorList>
            <person name="Spang A."/>
            <person name="Saw J.H."/>
            <person name="Jorgensen S.L."/>
            <person name="Zaremba-Niedzwiedzka K."/>
            <person name="Martijn J."/>
            <person name="Lind A.E."/>
            <person name="van Eijk R."/>
            <person name="Schleper C."/>
            <person name="Guy L."/>
            <person name="Ettema T.J."/>
        </authorList>
    </citation>
    <scope>NUCLEOTIDE SEQUENCE</scope>
</reference>
<dbReference type="InterPro" id="IPR029062">
    <property type="entry name" value="Class_I_gatase-like"/>
</dbReference>
<dbReference type="Gene3D" id="3.40.50.880">
    <property type="match status" value="1"/>
</dbReference>